<dbReference type="EMBL" id="DWWT01000054">
    <property type="protein sequence ID" value="HJC06573.1"/>
    <property type="molecule type" value="Genomic_DNA"/>
</dbReference>
<dbReference type="Proteomes" id="UP000823910">
    <property type="component" value="Unassembled WGS sequence"/>
</dbReference>
<evidence type="ECO:0000313" key="2">
    <source>
        <dbReference type="Proteomes" id="UP000823910"/>
    </source>
</evidence>
<gene>
    <name evidence="1" type="ORF">H9704_10545</name>
</gene>
<evidence type="ECO:0000313" key="1">
    <source>
        <dbReference type="EMBL" id="HJC06573.1"/>
    </source>
</evidence>
<dbReference type="AlphaFoldDB" id="A0A9D2N073"/>
<sequence length="253" mass="28781">MFEYVYPQFQSKRLLRAQMLEQIRDYPLRYLGLSHEGWAQGVAAGCRVSWSGGMLTVGRGIIYKEKRFYFLEEPCSLACEPLDRVRYLKVRLLPEVRSPGEVRGEGEIVLEERPVDDAFELELCRFRLQEGARLRDRHENFADFSTEYDTVDYTYAPWSGEENSVLNPLLLKQYAAELLAKGGTESVDAAFAMAVLSQGGAVCARAVREYIRHKTGKSPAKGVRPMYEGLLGILNEGKDRQEDGDRERSVLLI</sequence>
<proteinExistence type="predicted"/>
<comment type="caution">
    <text evidence="1">The sequence shown here is derived from an EMBL/GenBank/DDBJ whole genome shotgun (WGS) entry which is preliminary data.</text>
</comment>
<reference evidence="1" key="1">
    <citation type="journal article" date="2021" name="PeerJ">
        <title>Extensive microbial diversity within the chicken gut microbiome revealed by metagenomics and culture.</title>
        <authorList>
            <person name="Gilroy R."/>
            <person name="Ravi A."/>
            <person name="Getino M."/>
            <person name="Pursley I."/>
            <person name="Horton D.L."/>
            <person name="Alikhan N.F."/>
            <person name="Baker D."/>
            <person name="Gharbi K."/>
            <person name="Hall N."/>
            <person name="Watson M."/>
            <person name="Adriaenssens E.M."/>
            <person name="Foster-Nyarko E."/>
            <person name="Jarju S."/>
            <person name="Secka A."/>
            <person name="Antonio M."/>
            <person name="Oren A."/>
            <person name="Chaudhuri R.R."/>
            <person name="La Ragione R."/>
            <person name="Hildebrand F."/>
            <person name="Pallen M.J."/>
        </authorList>
    </citation>
    <scope>NUCLEOTIDE SEQUENCE</scope>
    <source>
        <strain evidence="1">CHK180-15479</strain>
    </source>
</reference>
<accession>A0A9D2N073</accession>
<reference evidence="1" key="2">
    <citation type="submission" date="2021-04" db="EMBL/GenBank/DDBJ databases">
        <authorList>
            <person name="Gilroy R."/>
        </authorList>
    </citation>
    <scope>NUCLEOTIDE SEQUENCE</scope>
    <source>
        <strain evidence="1">CHK180-15479</strain>
    </source>
</reference>
<protein>
    <recommendedName>
        <fullName evidence="3">DNA and RNA helicase</fullName>
    </recommendedName>
</protein>
<evidence type="ECO:0008006" key="3">
    <source>
        <dbReference type="Google" id="ProtNLM"/>
    </source>
</evidence>
<name>A0A9D2N073_9FIRM</name>
<organism evidence="1 2">
    <name type="scientific">Candidatus Enterocloster excrementipullorum</name>
    <dbReference type="NCBI Taxonomy" id="2838559"/>
    <lineage>
        <taxon>Bacteria</taxon>
        <taxon>Bacillati</taxon>
        <taxon>Bacillota</taxon>
        <taxon>Clostridia</taxon>
        <taxon>Lachnospirales</taxon>
        <taxon>Lachnospiraceae</taxon>
        <taxon>Enterocloster</taxon>
    </lineage>
</organism>